<gene>
    <name evidence="4" type="ORF">JL102_19510</name>
</gene>
<dbReference type="EMBL" id="JAESIY010000012">
    <property type="protein sequence ID" value="MBL3658349.1"/>
    <property type="molecule type" value="Genomic_DNA"/>
</dbReference>
<evidence type="ECO:0000259" key="3">
    <source>
        <dbReference type="PROSITE" id="PS50110"/>
    </source>
</evidence>
<dbReference type="InterPro" id="IPR050595">
    <property type="entry name" value="Bact_response_regulator"/>
</dbReference>
<dbReference type="PROSITE" id="PS50110">
    <property type="entry name" value="RESPONSE_REGULATORY"/>
    <property type="match status" value="1"/>
</dbReference>
<dbReference type="Pfam" id="PF00072">
    <property type="entry name" value="Response_reg"/>
    <property type="match status" value="1"/>
</dbReference>
<dbReference type="RefSeq" id="WP_202246141.1">
    <property type="nucleotide sequence ID" value="NZ_JAESIY010000012.1"/>
</dbReference>
<dbReference type="InterPro" id="IPR001789">
    <property type="entry name" value="Sig_transdc_resp-reg_receiver"/>
</dbReference>
<protein>
    <submittedName>
        <fullName evidence="4">Response regulator</fullName>
    </submittedName>
</protein>
<sequence length="121" mass="13854">MNKEEEILSIAVCDDDRDTCDLIKLIGEQQGYNVYPCLTPSEFKNKATDHDIHVIFMDINWGLADGVKMANELKSDYKVYALSGAHNISQIATEHEWDGFIEKPFSLKYLRELLNNLSENL</sequence>
<evidence type="ECO:0000313" key="4">
    <source>
        <dbReference type="EMBL" id="MBL3658349.1"/>
    </source>
</evidence>
<accession>A0A937FBW6</accession>
<dbReference type="SMART" id="SM00448">
    <property type="entry name" value="REC"/>
    <property type="match status" value="1"/>
</dbReference>
<dbReference type="SUPFAM" id="SSF52172">
    <property type="entry name" value="CheY-like"/>
    <property type="match status" value="1"/>
</dbReference>
<keyword evidence="5" id="KW-1185">Reference proteome</keyword>
<name>A0A937FBW6_9BACT</name>
<comment type="caution">
    <text evidence="4">The sequence shown here is derived from an EMBL/GenBank/DDBJ whole genome shotgun (WGS) entry which is preliminary data.</text>
</comment>
<keyword evidence="1 2" id="KW-0597">Phosphoprotein</keyword>
<dbReference type="PANTHER" id="PTHR44591">
    <property type="entry name" value="STRESS RESPONSE REGULATOR PROTEIN 1"/>
    <property type="match status" value="1"/>
</dbReference>
<dbReference type="CDD" id="cd00156">
    <property type="entry name" value="REC"/>
    <property type="match status" value="1"/>
</dbReference>
<proteinExistence type="predicted"/>
<dbReference type="InterPro" id="IPR011006">
    <property type="entry name" value="CheY-like_superfamily"/>
</dbReference>
<dbReference type="Gene3D" id="3.40.50.2300">
    <property type="match status" value="1"/>
</dbReference>
<dbReference type="AlphaFoldDB" id="A0A937FBW6"/>
<organism evidence="4 5">
    <name type="scientific">Fulvivirga sediminis</name>
    <dbReference type="NCBI Taxonomy" id="2803949"/>
    <lineage>
        <taxon>Bacteria</taxon>
        <taxon>Pseudomonadati</taxon>
        <taxon>Bacteroidota</taxon>
        <taxon>Cytophagia</taxon>
        <taxon>Cytophagales</taxon>
        <taxon>Fulvivirgaceae</taxon>
        <taxon>Fulvivirga</taxon>
    </lineage>
</organism>
<feature type="domain" description="Response regulatory" evidence="3">
    <location>
        <begin position="9"/>
        <end position="118"/>
    </location>
</feature>
<evidence type="ECO:0000256" key="2">
    <source>
        <dbReference type="PROSITE-ProRule" id="PRU00169"/>
    </source>
</evidence>
<feature type="modified residue" description="4-aspartylphosphate" evidence="2">
    <location>
        <position position="58"/>
    </location>
</feature>
<dbReference type="GO" id="GO:0000160">
    <property type="term" value="P:phosphorelay signal transduction system"/>
    <property type="evidence" value="ECO:0007669"/>
    <property type="project" value="InterPro"/>
</dbReference>
<dbReference type="Proteomes" id="UP000659388">
    <property type="component" value="Unassembled WGS sequence"/>
</dbReference>
<evidence type="ECO:0000313" key="5">
    <source>
        <dbReference type="Proteomes" id="UP000659388"/>
    </source>
</evidence>
<reference evidence="4" key="1">
    <citation type="submission" date="2021-01" db="EMBL/GenBank/DDBJ databases">
        <title>Fulvivirga kasyanovii gen. nov., sp nov., a novel member of the phylum Bacteroidetes isolated from seawater in a mussel farm.</title>
        <authorList>
            <person name="Zhao L.-H."/>
            <person name="Wang Z.-J."/>
        </authorList>
    </citation>
    <scope>NUCLEOTIDE SEQUENCE</scope>
    <source>
        <strain evidence="4">2943</strain>
    </source>
</reference>
<evidence type="ECO:0000256" key="1">
    <source>
        <dbReference type="ARBA" id="ARBA00022553"/>
    </source>
</evidence>
<dbReference type="PANTHER" id="PTHR44591:SF3">
    <property type="entry name" value="RESPONSE REGULATORY DOMAIN-CONTAINING PROTEIN"/>
    <property type="match status" value="1"/>
</dbReference>